<organism evidence="2 3">
    <name type="scientific">Escherichia coli</name>
    <dbReference type="NCBI Taxonomy" id="562"/>
    <lineage>
        <taxon>Bacteria</taxon>
        <taxon>Pseudomonadati</taxon>
        <taxon>Pseudomonadota</taxon>
        <taxon>Gammaproteobacteria</taxon>
        <taxon>Enterobacterales</taxon>
        <taxon>Enterobacteriaceae</taxon>
        <taxon>Escherichia</taxon>
    </lineage>
</organism>
<evidence type="ECO:0000313" key="3">
    <source>
        <dbReference type="Proteomes" id="UP000254052"/>
    </source>
</evidence>
<reference evidence="2 3" key="1">
    <citation type="submission" date="2018-06" db="EMBL/GenBank/DDBJ databases">
        <authorList>
            <consortium name="Pathogen Informatics"/>
            <person name="Doyle S."/>
        </authorList>
    </citation>
    <scope>NUCLEOTIDE SEQUENCE [LARGE SCALE GENOMIC DNA]</scope>
    <source>
        <strain evidence="2 3">NCTC9962</strain>
    </source>
</reference>
<protein>
    <submittedName>
        <fullName evidence="2">Uncharacterized protein</fullName>
    </submittedName>
</protein>
<dbReference type="Proteomes" id="UP000254052">
    <property type="component" value="Unassembled WGS sequence"/>
</dbReference>
<feature type="region of interest" description="Disordered" evidence="1">
    <location>
        <begin position="21"/>
        <end position="81"/>
    </location>
</feature>
<dbReference type="AlphaFoldDB" id="A0A377B813"/>
<feature type="compositionally biased region" description="Basic and acidic residues" evidence="1">
    <location>
        <begin position="39"/>
        <end position="57"/>
    </location>
</feature>
<dbReference type="EMBL" id="UGED01000009">
    <property type="protein sequence ID" value="STL52045.1"/>
    <property type="molecule type" value="Genomic_DNA"/>
</dbReference>
<proteinExistence type="predicted"/>
<accession>A0A377B813</accession>
<feature type="compositionally biased region" description="Polar residues" evidence="1">
    <location>
        <begin position="24"/>
        <end position="38"/>
    </location>
</feature>
<evidence type="ECO:0000313" key="2">
    <source>
        <dbReference type="EMBL" id="STL52045.1"/>
    </source>
</evidence>
<sequence length="81" mass="9163">MVTADKRFDFADVEGFLENAAKDANQQPHHANVVQQTNERSDEDNRREYAKGEDKTPHRQRGHSIFGPTSEPKMKALPASL</sequence>
<gene>
    <name evidence="2" type="ORF">NCTC9962_03983</name>
</gene>
<evidence type="ECO:0000256" key="1">
    <source>
        <dbReference type="SAM" id="MobiDB-lite"/>
    </source>
</evidence>
<name>A0A377B813_ECOLX</name>